<reference evidence="5" key="2">
    <citation type="submission" date="2015-01" db="EMBL/GenBank/DDBJ databases">
        <title>Evolutionary Origins and Diversification of the Mycorrhizal Mutualists.</title>
        <authorList>
            <consortium name="DOE Joint Genome Institute"/>
            <consortium name="Mycorrhizal Genomics Consortium"/>
            <person name="Kohler A."/>
            <person name="Kuo A."/>
            <person name="Nagy L.G."/>
            <person name="Floudas D."/>
            <person name="Copeland A."/>
            <person name="Barry K.W."/>
            <person name="Cichocki N."/>
            <person name="Veneault-Fourrey C."/>
            <person name="LaButti K."/>
            <person name="Lindquist E.A."/>
            <person name="Lipzen A."/>
            <person name="Lundell T."/>
            <person name="Morin E."/>
            <person name="Murat C."/>
            <person name="Riley R."/>
            <person name="Ohm R."/>
            <person name="Sun H."/>
            <person name="Tunlid A."/>
            <person name="Henrissat B."/>
            <person name="Grigoriev I.V."/>
            <person name="Hibbett D.S."/>
            <person name="Martin F."/>
        </authorList>
    </citation>
    <scope>NUCLEOTIDE SEQUENCE [LARGE SCALE GENOMIC DNA]</scope>
    <source>
        <strain evidence="5">Foug A</strain>
    </source>
</reference>
<dbReference type="Gene3D" id="2.40.40.10">
    <property type="entry name" value="RlpA-like domain"/>
    <property type="match status" value="1"/>
</dbReference>
<feature type="region of interest" description="Disordered" evidence="2">
    <location>
        <begin position="151"/>
        <end position="216"/>
    </location>
</feature>
<gene>
    <name evidence="4" type="ORF">SCLCIDRAFT_1212481</name>
</gene>
<evidence type="ECO:0000313" key="5">
    <source>
        <dbReference type="Proteomes" id="UP000053989"/>
    </source>
</evidence>
<evidence type="ECO:0000256" key="2">
    <source>
        <dbReference type="SAM" id="MobiDB-lite"/>
    </source>
</evidence>
<reference evidence="4 5" key="1">
    <citation type="submission" date="2014-04" db="EMBL/GenBank/DDBJ databases">
        <authorList>
            <consortium name="DOE Joint Genome Institute"/>
            <person name="Kuo A."/>
            <person name="Kohler A."/>
            <person name="Nagy L.G."/>
            <person name="Floudas D."/>
            <person name="Copeland A."/>
            <person name="Barry K.W."/>
            <person name="Cichocki N."/>
            <person name="Veneault-Fourrey C."/>
            <person name="LaButti K."/>
            <person name="Lindquist E.A."/>
            <person name="Lipzen A."/>
            <person name="Lundell T."/>
            <person name="Morin E."/>
            <person name="Murat C."/>
            <person name="Sun H."/>
            <person name="Tunlid A."/>
            <person name="Henrissat B."/>
            <person name="Grigoriev I.V."/>
            <person name="Hibbett D.S."/>
            <person name="Martin F."/>
            <person name="Nordberg H.P."/>
            <person name="Cantor M.N."/>
            <person name="Hua S.X."/>
        </authorList>
    </citation>
    <scope>NUCLEOTIDE SEQUENCE [LARGE SCALE GENOMIC DNA]</scope>
    <source>
        <strain evidence="4 5">Foug A</strain>
    </source>
</reference>
<accession>A0A0C3AK31</accession>
<dbReference type="PANTHER" id="PTHR31836">
    <property type="match status" value="1"/>
</dbReference>
<dbReference type="InParanoid" id="A0A0C3AK31"/>
<dbReference type="Proteomes" id="UP000053989">
    <property type="component" value="Unassembled WGS sequence"/>
</dbReference>
<feature type="chain" id="PRO_5002172320" description="RlpA-like protein double-psi beta-barrel domain-containing protein" evidence="3">
    <location>
        <begin position="24"/>
        <end position="246"/>
    </location>
</feature>
<evidence type="ECO:0000256" key="3">
    <source>
        <dbReference type="SAM" id="SignalP"/>
    </source>
</evidence>
<dbReference type="HOGENOM" id="CLU_047639_0_1_1"/>
<evidence type="ECO:0000256" key="1">
    <source>
        <dbReference type="ARBA" id="ARBA00022729"/>
    </source>
</evidence>
<keyword evidence="5" id="KW-1185">Reference proteome</keyword>
<organism evidence="4 5">
    <name type="scientific">Scleroderma citrinum Foug A</name>
    <dbReference type="NCBI Taxonomy" id="1036808"/>
    <lineage>
        <taxon>Eukaryota</taxon>
        <taxon>Fungi</taxon>
        <taxon>Dikarya</taxon>
        <taxon>Basidiomycota</taxon>
        <taxon>Agaricomycotina</taxon>
        <taxon>Agaricomycetes</taxon>
        <taxon>Agaricomycetidae</taxon>
        <taxon>Boletales</taxon>
        <taxon>Sclerodermatineae</taxon>
        <taxon>Sclerodermataceae</taxon>
        <taxon>Scleroderma</taxon>
    </lineage>
</organism>
<dbReference type="STRING" id="1036808.A0A0C3AK31"/>
<evidence type="ECO:0000313" key="4">
    <source>
        <dbReference type="EMBL" id="KIM65312.1"/>
    </source>
</evidence>
<dbReference type="AlphaFoldDB" id="A0A0C3AK31"/>
<dbReference type="EMBL" id="KN822023">
    <property type="protein sequence ID" value="KIM65312.1"/>
    <property type="molecule type" value="Genomic_DNA"/>
</dbReference>
<sequence length="246" mass="26117">MRVFSKLAVALSIFFSVCTVSLAHNHHGKRHPPMYHRDELAVRAPNDMSLWKRFDNARFTFYAVGLGACGQFSQPGDFIVALNSQQFGGGGSCFQVITITINGKTAQAQIMDECPGCPYAGLDFSEGLFTYFAPESAGVLYGTWVFGAGAPSPSPEPTTTWQPPTTTWQPPTTTWSPPATTSTPEPTTTSTTTSTTSSSPPTTTSNDLVVETPSPSGVQVSLSSIINELDLALLSIGGLLVASSNQ</sequence>
<protein>
    <recommendedName>
        <fullName evidence="6">RlpA-like protein double-psi beta-barrel domain-containing protein</fullName>
    </recommendedName>
</protein>
<feature type="compositionally biased region" description="Low complexity" evidence="2">
    <location>
        <begin position="157"/>
        <end position="205"/>
    </location>
</feature>
<proteinExistence type="predicted"/>
<evidence type="ECO:0008006" key="6">
    <source>
        <dbReference type="Google" id="ProtNLM"/>
    </source>
</evidence>
<name>A0A0C3AK31_9AGAM</name>
<feature type="signal peptide" evidence="3">
    <location>
        <begin position="1"/>
        <end position="23"/>
    </location>
</feature>
<dbReference type="InterPro" id="IPR051477">
    <property type="entry name" value="Expansin_CellWall"/>
</dbReference>
<dbReference type="PANTHER" id="PTHR31836:SF28">
    <property type="entry name" value="SRCR DOMAIN-CONTAINING PROTEIN-RELATED"/>
    <property type="match status" value="1"/>
</dbReference>
<dbReference type="SUPFAM" id="SSF50685">
    <property type="entry name" value="Barwin-like endoglucanases"/>
    <property type="match status" value="1"/>
</dbReference>
<dbReference type="OrthoDB" id="623670at2759"/>
<dbReference type="InterPro" id="IPR036908">
    <property type="entry name" value="RlpA-like_sf"/>
</dbReference>
<keyword evidence="1 3" id="KW-0732">Signal</keyword>
<dbReference type="CDD" id="cd22191">
    <property type="entry name" value="DPBB_RlpA_EXP_N-like"/>
    <property type="match status" value="1"/>
</dbReference>